<gene>
    <name evidence="2" type="ORF">JDW22_10430</name>
</gene>
<name>A0ABS1BUN5_9NEIS</name>
<feature type="signal peptide" evidence="1">
    <location>
        <begin position="1"/>
        <end position="20"/>
    </location>
</feature>
<evidence type="ECO:0000313" key="3">
    <source>
        <dbReference type="Proteomes" id="UP000614058"/>
    </source>
</evidence>
<protein>
    <recommendedName>
        <fullName evidence="4">Lipoprotein</fullName>
    </recommendedName>
</protein>
<organism evidence="2 3">
    <name type="scientific">Kingella bonacorsii</name>
    <dbReference type="NCBI Taxonomy" id="2796361"/>
    <lineage>
        <taxon>Bacteria</taxon>
        <taxon>Pseudomonadati</taxon>
        <taxon>Pseudomonadota</taxon>
        <taxon>Betaproteobacteria</taxon>
        <taxon>Neisseriales</taxon>
        <taxon>Neisseriaceae</taxon>
        <taxon>Kingella</taxon>
    </lineage>
</organism>
<evidence type="ECO:0000313" key="2">
    <source>
        <dbReference type="EMBL" id="MBK0396978.1"/>
    </source>
</evidence>
<evidence type="ECO:0008006" key="4">
    <source>
        <dbReference type="Google" id="ProtNLM"/>
    </source>
</evidence>
<evidence type="ECO:0000256" key="1">
    <source>
        <dbReference type="SAM" id="SignalP"/>
    </source>
</evidence>
<dbReference type="EMBL" id="JAEHNZ010000003">
    <property type="protein sequence ID" value="MBK0396978.1"/>
    <property type="molecule type" value="Genomic_DNA"/>
</dbReference>
<proteinExistence type="predicted"/>
<keyword evidence="3" id="KW-1185">Reference proteome</keyword>
<keyword evidence="1" id="KW-0732">Signal</keyword>
<feature type="chain" id="PRO_5045442027" description="Lipoprotein" evidence="1">
    <location>
        <begin position="21"/>
        <end position="255"/>
    </location>
</feature>
<reference evidence="2 3" key="1">
    <citation type="journal article" date="2021" name="Pathogens">
        <title>Isolation and Characterization of Kingella bonacorsii sp. nov., A Novel Kingella Species Detected in a Stable Periodontitis Subject.</title>
        <authorList>
            <person name="Antezack A."/>
            <person name="Boxberger M."/>
            <person name="Rolland C."/>
            <person name="Monnet-Corti V."/>
            <person name="La Scola B."/>
        </authorList>
    </citation>
    <scope>NUCLEOTIDE SEQUENCE [LARGE SCALE GENOMIC DNA]</scope>
    <source>
        <strain evidence="2 3">Marseille-Q4569</strain>
    </source>
</reference>
<dbReference type="PROSITE" id="PS51257">
    <property type="entry name" value="PROKAR_LIPOPROTEIN"/>
    <property type="match status" value="1"/>
</dbReference>
<dbReference type="Proteomes" id="UP000614058">
    <property type="component" value="Unassembled WGS sequence"/>
</dbReference>
<accession>A0ABS1BUN5</accession>
<dbReference type="RefSeq" id="WP_200523003.1">
    <property type="nucleotide sequence ID" value="NZ_JAEHNZ010000003.1"/>
</dbReference>
<sequence>MSYFKTTTACAALLLLTACASHIPNTPRSKAQIQAGTRAQTYKTLLHENTAPTAGGGSMRVVTYADKETPNANPYNGNQLYLIRPSDSSKIVALKTLKLLATLTSGGSYQSSDKEELVGTPTQIPIQASQTLHNLIKDDLFKTYRTLPAATEQYDFMIDWKRVYLVYEKYNNQGDKGLYRLVQKIRFSKYYESEDNVAHPRAFTYQCEQRSAVKPLSEWQANHYQAVQTAAQAYAQECAQALLHTIAQQKNTPLY</sequence>
<comment type="caution">
    <text evidence="2">The sequence shown here is derived from an EMBL/GenBank/DDBJ whole genome shotgun (WGS) entry which is preliminary data.</text>
</comment>